<dbReference type="RefSeq" id="WP_083029750.1">
    <property type="nucleotide sequence ID" value="NZ_AP022618.1"/>
</dbReference>
<dbReference type="InterPro" id="IPR020449">
    <property type="entry name" value="Tscrpt_reg_AraC-type_HTH"/>
</dbReference>
<dbReference type="STRING" id="444597.BST26_05475"/>
<comment type="caution">
    <text evidence="2">The sequence shown here is derived from an EMBL/GenBank/DDBJ whole genome shotgun (WGS) entry which is preliminary data.</text>
</comment>
<dbReference type="Pfam" id="PF12625">
    <property type="entry name" value="Arabinose_bd"/>
    <property type="match status" value="1"/>
</dbReference>
<dbReference type="PRINTS" id="PR00032">
    <property type="entry name" value="HTHARAC"/>
</dbReference>
<name>A0A1X0DIX9_9MYCO</name>
<dbReference type="Proteomes" id="UP000192801">
    <property type="component" value="Unassembled WGS sequence"/>
</dbReference>
<dbReference type="AlphaFoldDB" id="A0A1X0DIX9"/>
<protein>
    <submittedName>
        <fullName evidence="2">Uncharacterized protein</fullName>
    </submittedName>
</protein>
<dbReference type="GO" id="GO:0005829">
    <property type="term" value="C:cytosol"/>
    <property type="evidence" value="ECO:0007669"/>
    <property type="project" value="TreeGrafter"/>
</dbReference>
<dbReference type="InterPro" id="IPR032687">
    <property type="entry name" value="AraC-type_N"/>
</dbReference>
<evidence type="ECO:0000313" key="2">
    <source>
        <dbReference type="EMBL" id="ORA72366.1"/>
    </source>
</evidence>
<evidence type="ECO:0000313" key="3">
    <source>
        <dbReference type="Proteomes" id="UP000192801"/>
    </source>
</evidence>
<accession>A0A1X0DIX9</accession>
<dbReference type="GO" id="GO:0000976">
    <property type="term" value="F:transcription cis-regulatory region binding"/>
    <property type="evidence" value="ECO:0007669"/>
    <property type="project" value="TreeGrafter"/>
</dbReference>
<reference evidence="2 3" key="1">
    <citation type="submission" date="2016-12" db="EMBL/GenBank/DDBJ databases">
        <title>The new phylogeny of genus Mycobacterium.</title>
        <authorList>
            <person name="Tortoli E."/>
            <person name="Trovato A."/>
            <person name="Cirillo D.M."/>
        </authorList>
    </citation>
    <scope>NUCLEOTIDE SEQUENCE [LARGE SCALE GENOMIC DNA]</scope>
    <source>
        <strain evidence="2 3">DSM 45130</strain>
    </source>
</reference>
<dbReference type="Gene3D" id="1.10.10.60">
    <property type="entry name" value="Homeodomain-like"/>
    <property type="match status" value="1"/>
</dbReference>
<dbReference type="EMBL" id="MVHS01000008">
    <property type="protein sequence ID" value="ORA72366.1"/>
    <property type="molecule type" value="Genomic_DNA"/>
</dbReference>
<evidence type="ECO:0000256" key="1">
    <source>
        <dbReference type="SAM" id="MobiDB-lite"/>
    </source>
</evidence>
<dbReference type="SMART" id="SM00342">
    <property type="entry name" value="HTH_ARAC"/>
    <property type="match status" value="1"/>
</dbReference>
<dbReference type="InterPro" id="IPR009057">
    <property type="entry name" value="Homeodomain-like_sf"/>
</dbReference>
<dbReference type="PANTHER" id="PTHR47894:SF1">
    <property type="entry name" value="HTH-TYPE TRANSCRIPTIONAL REGULATOR VQSM"/>
    <property type="match status" value="1"/>
</dbReference>
<feature type="region of interest" description="Disordered" evidence="1">
    <location>
        <begin position="321"/>
        <end position="341"/>
    </location>
</feature>
<dbReference type="SUPFAM" id="SSF46689">
    <property type="entry name" value="Homeodomain-like"/>
    <property type="match status" value="1"/>
</dbReference>
<gene>
    <name evidence="2" type="ORF">BST26_05475</name>
</gene>
<dbReference type="GO" id="GO:0003700">
    <property type="term" value="F:DNA-binding transcription factor activity"/>
    <property type="evidence" value="ECO:0007669"/>
    <property type="project" value="InterPro"/>
</dbReference>
<keyword evidence="3" id="KW-1185">Reference proteome</keyword>
<sequence>MTHTVPVQFLRATVEALVKRGFDVQRALQETGLDWQRYALERARLTPEQADAVIRHFWDLTDDDLFGLGPRPVPRGTLRLSGFTLIHSHDLRTALTRMLELTSVLAGVRCQYEVHDDVVTVRHLDCPDSSVDPFVAFALMGSLHRFAGWLTGSSLRLRHLEFRFTADHLSDDYAAIFGVRPVFGAPQYAMAFDADALTRPVIRDEDDLKDFLREAPGILFYSYKHTTTTAAQVRIIMERTPNGPWLTADELANRLSMSAPHLRRLLRADGTSQRRIRDEVLRDRAIEALLHGDETITDLATRLGFSETSAFRRAFRRWTGSPPSAYRAIPDSPEPPAQIDP</sequence>
<feature type="compositionally biased region" description="Pro residues" evidence="1">
    <location>
        <begin position="332"/>
        <end position="341"/>
    </location>
</feature>
<dbReference type="OrthoDB" id="5241536at2"/>
<dbReference type="PANTHER" id="PTHR47894">
    <property type="entry name" value="HTH-TYPE TRANSCRIPTIONAL REGULATOR GADX"/>
    <property type="match status" value="1"/>
</dbReference>
<organism evidence="2 3">
    <name type="scientific">Mycolicibacterium insubricum</name>
    <dbReference type="NCBI Taxonomy" id="444597"/>
    <lineage>
        <taxon>Bacteria</taxon>
        <taxon>Bacillati</taxon>
        <taxon>Actinomycetota</taxon>
        <taxon>Actinomycetes</taxon>
        <taxon>Mycobacteriales</taxon>
        <taxon>Mycobacteriaceae</taxon>
        <taxon>Mycolicibacterium</taxon>
    </lineage>
</organism>
<proteinExistence type="predicted"/>
<dbReference type="InterPro" id="IPR018060">
    <property type="entry name" value="HTH_AraC"/>
</dbReference>
<dbReference type="PROSITE" id="PS01124">
    <property type="entry name" value="HTH_ARAC_FAMILY_2"/>
    <property type="match status" value="1"/>
</dbReference>
<dbReference type="Pfam" id="PF12833">
    <property type="entry name" value="HTH_18"/>
    <property type="match status" value="1"/>
</dbReference>